<protein>
    <submittedName>
        <fullName evidence="3">Uncharacterized protein</fullName>
    </submittedName>
</protein>
<evidence type="ECO:0000256" key="1">
    <source>
        <dbReference type="SAM" id="MobiDB-lite"/>
    </source>
</evidence>
<dbReference type="Proteomes" id="UP000310374">
    <property type="component" value="Unassembled WGS sequence"/>
</dbReference>
<dbReference type="EMBL" id="QZAT01000056">
    <property type="protein sequence ID" value="THX28111.1"/>
    <property type="molecule type" value="Genomic_DNA"/>
</dbReference>
<evidence type="ECO:0000313" key="7">
    <source>
        <dbReference type="Proteomes" id="UP000310374"/>
    </source>
</evidence>
<dbReference type="Proteomes" id="UP000310121">
    <property type="component" value="Unassembled WGS sequence"/>
</dbReference>
<name>A0A1A7MF32_AURPU</name>
<dbReference type="EMBL" id="QZAM01000075">
    <property type="protein sequence ID" value="THW45013.1"/>
    <property type="molecule type" value="Genomic_DNA"/>
</dbReference>
<evidence type="ECO:0000313" key="3">
    <source>
        <dbReference type="EMBL" id="THX28111.1"/>
    </source>
</evidence>
<sequence length="162" mass="17349">MSTAPTHFAVPTSTAAPAISAAPTAIERPTMNSSTWNSVAIDFHPSDPVGEGKGIIRHDKQSYGFKGKQPAQDTSTAHNNAIVPDSNGHHGPVAASDKPGQPLSEEEAQAKAQAKLIFQQLMAEGEKQKAITGKYRTLADEDPEASKKVHEEYAHWNARRGV</sequence>
<dbReference type="AlphaFoldDB" id="A0A1A7MF32"/>
<dbReference type="EMBL" id="QZBN01000463">
    <property type="protein sequence ID" value="THZ42748.1"/>
    <property type="molecule type" value="Genomic_DNA"/>
</dbReference>
<reference evidence="5 6" key="1">
    <citation type="submission" date="2018-10" db="EMBL/GenBank/DDBJ databases">
        <title>Fifty Aureobasidium pullulans genomes reveal a recombining polyextremotolerant generalist.</title>
        <authorList>
            <person name="Gostincar C."/>
            <person name="Turk M."/>
            <person name="Zajc J."/>
            <person name="Gunde-Cimerman N."/>
        </authorList>
    </citation>
    <scope>NUCLEOTIDE SEQUENCE [LARGE SCALE GENOMIC DNA]</scope>
    <source>
        <strain evidence="3 7">EXF-10081</strain>
        <strain evidence="2 5">EXF-10796</strain>
        <strain evidence="4 6">EXF-3844</strain>
    </source>
</reference>
<proteinExistence type="predicted"/>
<feature type="region of interest" description="Disordered" evidence="1">
    <location>
        <begin position="43"/>
        <end position="111"/>
    </location>
</feature>
<comment type="caution">
    <text evidence="3">The sequence shown here is derived from an EMBL/GenBank/DDBJ whole genome shotgun (WGS) entry which is preliminary data.</text>
</comment>
<gene>
    <name evidence="4" type="ORF">D6C90_05218</name>
    <name evidence="3" type="ORF">D6D12_05042</name>
    <name evidence="2" type="ORF">D6D21_04613</name>
</gene>
<evidence type="ECO:0000313" key="5">
    <source>
        <dbReference type="Proteomes" id="UP000309076"/>
    </source>
</evidence>
<evidence type="ECO:0000313" key="6">
    <source>
        <dbReference type="Proteomes" id="UP000310121"/>
    </source>
</evidence>
<evidence type="ECO:0000313" key="4">
    <source>
        <dbReference type="EMBL" id="THZ42748.1"/>
    </source>
</evidence>
<accession>A0A1A7MF32</accession>
<dbReference type="Proteomes" id="UP000309076">
    <property type="component" value="Unassembled WGS sequence"/>
</dbReference>
<evidence type="ECO:0000313" key="2">
    <source>
        <dbReference type="EMBL" id="THW45013.1"/>
    </source>
</evidence>
<organism evidence="3 7">
    <name type="scientific">Aureobasidium pullulans</name>
    <name type="common">Black yeast</name>
    <name type="synonym">Pullularia pullulans</name>
    <dbReference type="NCBI Taxonomy" id="5580"/>
    <lineage>
        <taxon>Eukaryota</taxon>
        <taxon>Fungi</taxon>
        <taxon>Dikarya</taxon>
        <taxon>Ascomycota</taxon>
        <taxon>Pezizomycotina</taxon>
        <taxon>Dothideomycetes</taxon>
        <taxon>Dothideomycetidae</taxon>
        <taxon>Dothideales</taxon>
        <taxon>Saccotheciaceae</taxon>
        <taxon>Aureobasidium</taxon>
    </lineage>
</organism>